<gene>
    <name evidence="2" type="ORF">AVDCRST_MAG54-37</name>
</gene>
<name>A0A6J4GZ11_9PSEU</name>
<feature type="compositionally biased region" description="Basic and acidic residues" evidence="1">
    <location>
        <begin position="1"/>
        <end position="14"/>
    </location>
</feature>
<accession>A0A6J4GZ11</accession>
<evidence type="ECO:0000256" key="1">
    <source>
        <dbReference type="SAM" id="MobiDB-lite"/>
    </source>
</evidence>
<dbReference type="EMBL" id="CADCTH010000007">
    <property type="protein sequence ID" value="CAA9209855.1"/>
    <property type="molecule type" value="Genomic_DNA"/>
</dbReference>
<organism evidence="2">
    <name type="scientific">uncultured Actinomycetospora sp</name>
    <dbReference type="NCBI Taxonomy" id="1135996"/>
    <lineage>
        <taxon>Bacteria</taxon>
        <taxon>Bacillati</taxon>
        <taxon>Actinomycetota</taxon>
        <taxon>Actinomycetes</taxon>
        <taxon>Pseudonocardiales</taxon>
        <taxon>Pseudonocardiaceae</taxon>
        <taxon>Actinomycetospora</taxon>
        <taxon>environmental samples</taxon>
    </lineage>
</organism>
<dbReference type="AlphaFoldDB" id="A0A6J4GZ11"/>
<sequence>VRRDGPRPHHDRPQLRRRGLRPRAGAAR</sequence>
<protein>
    <submittedName>
        <fullName evidence="2">PTPS-like type 4</fullName>
    </submittedName>
</protein>
<feature type="region of interest" description="Disordered" evidence="1">
    <location>
        <begin position="1"/>
        <end position="28"/>
    </location>
</feature>
<evidence type="ECO:0000313" key="2">
    <source>
        <dbReference type="EMBL" id="CAA9209855.1"/>
    </source>
</evidence>
<feature type="non-terminal residue" evidence="2">
    <location>
        <position position="1"/>
    </location>
</feature>
<proteinExistence type="predicted"/>
<feature type="non-terminal residue" evidence="2">
    <location>
        <position position="28"/>
    </location>
</feature>
<reference evidence="2" key="1">
    <citation type="submission" date="2020-02" db="EMBL/GenBank/DDBJ databases">
        <authorList>
            <person name="Meier V. D."/>
        </authorList>
    </citation>
    <scope>NUCLEOTIDE SEQUENCE</scope>
    <source>
        <strain evidence="2">AVDCRST_MAG54</strain>
    </source>
</reference>